<dbReference type="EMBL" id="WIUZ02000005">
    <property type="protein sequence ID" value="KAF9786969.1"/>
    <property type="molecule type" value="Genomic_DNA"/>
</dbReference>
<dbReference type="AlphaFoldDB" id="A0A9P6HK21"/>
<accession>A0A9P6HK21</accession>
<name>A0A9P6HK21_9AGAM</name>
<dbReference type="InterPro" id="IPR038869">
    <property type="entry name" value="DLT1"/>
</dbReference>
<keyword evidence="5 7" id="KW-1133">Transmembrane helix</keyword>
<dbReference type="OrthoDB" id="337038at2759"/>
<evidence type="ECO:0000256" key="5">
    <source>
        <dbReference type="ARBA" id="ARBA00022989"/>
    </source>
</evidence>
<protein>
    <recommendedName>
        <fullName evidence="3 7">Defect at low temperature protein 1</fullName>
    </recommendedName>
</protein>
<gene>
    <name evidence="7" type="primary">DLT1</name>
    <name evidence="8" type="ORF">BJ322DRAFT_690990</name>
</gene>
<proteinExistence type="inferred from homology"/>
<dbReference type="GO" id="GO:0016020">
    <property type="term" value="C:membrane"/>
    <property type="evidence" value="ECO:0007669"/>
    <property type="project" value="UniProtKB-SubCell"/>
</dbReference>
<evidence type="ECO:0000256" key="1">
    <source>
        <dbReference type="ARBA" id="ARBA00002489"/>
    </source>
</evidence>
<evidence type="ECO:0000256" key="7">
    <source>
        <dbReference type="RuleBase" id="RU367100"/>
    </source>
</evidence>
<reference evidence="8" key="1">
    <citation type="journal article" date="2020" name="Nat. Commun.">
        <title>Large-scale genome sequencing of mycorrhizal fungi provides insights into the early evolution of symbiotic traits.</title>
        <authorList>
            <person name="Miyauchi S."/>
            <person name="Kiss E."/>
            <person name="Kuo A."/>
            <person name="Drula E."/>
            <person name="Kohler A."/>
            <person name="Sanchez-Garcia M."/>
            <person name="Morin E."/>
            <person name="Andreopoulos B."/>
            <person name="Barry K.W."/>
            <person name="Bonito G."/>
            <person name="Buee M."/>
            <person name="Carver A."/>
            <person name="Chen C."/>
            <person name="Cichocki N."/>
            <person name="Clum A."/>
            <person name="Culley D."/>
            <person name="Crous P.W."/>
            <person name="Fauchery L."/>
            <person name="Girlanda M."/>
            <person name="Hayes R.D."/>
            <person name="Keri Z."/>
            <person name="LaButti K."/>
            <person name="Lipzen A."/>
            <person name="Lombard V."/>
            <person name="Magnuson J."/>
            <person name="Maillard F."/>
            <person name="Murat C."/>
            <person name="Nolan M."/>
            <person name="Ohm R.A."/>
            <person name="Pangilinan J."/>
            <person name="Pereira M.F."/>
            <person name="Perotto S."/>
            <person name="Peter M."/>
            <person name="Pfister S."/>
            <person name="Riley R."/>
            <person name="Sitrit Y."/>
            <person name="Stielow J.B."/>
            <person name="Szollosi G."/>
            <person name="Zifcakova L."/>
            <person name="Stursova M."/>
            <person name="Spatafora J.W."/>
            <person name="Tedersoo L."/>
            <person name="Vaario L.M."/>
            <person name="Yamada A."/>
            <person name="Yan M."/>
            <person name="Wang P."/>
            <person name="Xu J."/>
            <person name="Bruns T."/>
            <person name="Baldrian P."/>
            <person name="Vilgalys R."/>
            <person name="Dunand C."/>
            <person name="Henrissat B."/>
            <person name="Grigoriev I.V."/>
            <person name="Hibbett D."/>
            <person name="Nagy L.G."/>
            <person name="Martin F.M."/>
        </authorList>
    </citation>
    <scope>NUCLEOTIDE SEQUENCE</scope>
    <source>
        <strain evidence="8">UH-Tt-Lm1</strain>
    </source>
</reference>
<comment type="subcellular location">
    <subcellularLocation>
        <location evidence="7">Membrane</location>
        <topology evidence="7">Multi-pass membrane protein</topology>
    </subcellularLocation>
</comment>
<keyword evidence="9" id="KW-1185">Reference proteome</keyword>
<evidence type="ECO:0000256" key="4">
    <source>
        <dbReference type="ARBA" id="ARBA00022692"/>
    </source>
</evidence>
<dbReference type="PANTHER" id="PTHR40021:SF1">
    <property type="entry name" value="DEFECT AT LOW TEMPERATURE PROTEIN 1"/>
    <property type="match status" value="1"/>
</dbReference>
<keyword evidence="4 7" id="KW-0812">Transmembrane</keyword>
<sequence length="263" mass="29705">MSPSWLPTISVLSYLSLTLITTAFVCLSCALLIVQATRSSLSRSIEGNWNVVIIGAAYVLVLFATMGYCVRRRVAIRRKLQKISKVYKPLGKGDVPDRVYQYISQEYGRACLITHASSPKDGYQRGWGLPGTQYEGIQFRRSLLDTIPVIGSWVIIDGILWVGPHLDKLAHQVIPRHPELRPHVRMLHHFRFIIPLLSQDGDGFTPLHYYDSGIQLARNSGDEPTNAEYVQCLRAASEIKKILEDCCSEMEMAIERRSTTEEN</sequence>
<dbReference type="Proteomes" id="UP000736335">
    <property type="component" value="Unassembled WGS sequence"/>
</dbReference>
<feature type="transmembrane region" description="Helical" evidence="7">
    <location>
        <begin position="49"/>
        <end position="70"/>
    </location>
</feature>
<feature type="transmembrane region" description="Helical" evidence="7">
    <location>
        <begin position="12"/>
        <end position="37"/>
    </location>
</feature>
<comment type="function">
    <text evidence="1 7">Required for growth under high-pressure and low-temperature conditions.</text>
</comment>
<comment type="similarity">
    <text evidence="2 7">Belongs to the DLT1 family.</text>
</comment>
<evidence type="ECO:0000313" key="8">
    <source>
        <dbReference type="EMBL" id="KAF9786969.1"/>
    </source>
</evidence>
<comment type="caution">
    <text evidence="8">The sequence shown here is derived from an EMBL/GenBank/DDBJ whole genome shotgun (WGS) entry which is preliminary data.</text>
</comment>
<evidence type="ECO:0000256" key="2">
    <source>
        <dbReference type="ARBA" id="ARBA00005550"/>
    </source>
</evidence>
<organism evidence="8 9">
    <name type="scientific">Thelephora terrestris</name>
    <dbReference type="NCBI Taxonomy" id="56493"/>
    <lineage>
        <taxon>Eukaryota</taxon>
        <taxon>Fungi</taxon>
        <taxon>Dikarya</taxon>
        <taxon>Basidiomycota</taxon>
        <taxon>Agaricomycotina</taxon>
        <taxon>Agaricomycetes</taxon>
        <taxon>Thelephorales</taxon>
        <taxon>Thelephoraceae</taxon>
        <taxon>Thelephora</taxon>
    </lineage>
</organism>
<keyword evidence="6 7" id="KW-0472">Membrane</keyword>
<evidence type="ECO:0000256" key="3">
    <source>
        <dbReference type="ARBA" id="ARBA00021353"/>
    </source>
</evidence>
<evidence type="ECO:0000313" key="9">
    <source>
        <dbReference type="Proteomes" id="UP000736335"/>
    </source>
</evidence>
<evidence type="ECO:0000256" key="6">
    <source>
        <dbReference type="ARBA" id="ARBA00023136"/>
    </source>
</evidence>
<dbReference type="PANTHER" id="PTHR40021">
    <property type="entry name" value="DEFECT AT LOW TEMPERATURE PROTEIN 1"/>
    <property type="match status" value="1"/>
</dbReference>
<reference evidence="8" key="2">
    <citation type="submission" date="2020-11" db="EMBL/GenBank/DDBJ databases">
        <authorList>
            <consortium name="DOE Joint Genome Institute"/>
            <person name="Kuo A."/>
            <person name="Miyauchi S."/>
            <person name="Kiss E."/>
            <person name="Drula E."/>
            <person name="Kohler A."/>
            <person name="Sanchez-Garcia M."/>
            <person name="Andreopoulos B."/>
            <person name="Barry K.W."/>
            <person name="Bonito G."/>
            <person name="Buee M."/>
            <person name="Carver A."/>
            <person name="Chen C."/>
            <person name="Cichocki N."/>
            <person name="Clum A."/>
            <person name="Culley D."/>
            <person name="Crous P.W."/>
            <person name="Fauchery L."/>
            <person name="Girlanda M."/>
            <person name="Hayes R."/>
            <person name="Keri Z."/>
            <person name="Labutti K."/>
            <person name="Lipzen A."/>
            <person name="Lombard V."/>
            <person name="Magnuson J."/>
            <person name="Maillard F."/>
            <person name="Morin E."/>
            <person name="Murat C."/>
            <person name="Nolan M."/>
            <person name="Ohm R."/>
            <person name="Pangilinan J."/>
            <person name="Pereira M."/>
            <person name="Perotto S."/>
            <person name="Peter M."/>
            <person name="Riley R."/>
            <person name="Sitrit Y."/>
            <person name="Stielow B."/>
            <person name="Szollosi G."/>
            <person name="Zifcakova L."/>
            <person name="Stursova M."/>
            <person name="Spatafora J.W."/>
            <person name="Tedersoo L."/>
            <person name="Vaario L.-M."/>
            <person name="Yamada A."/>
            <person name="Yan M."/>
            <person name="Wang P."/>
            <person name="Xu J."/>
            <person name="Bruns T."/>
            <person name="Baldrian P."/>
            <person name="Vilgalys R."/>
            <person name="Henrissat B."/>
            <person name="Grigoriev I.V."/>
            <person name="Hibbett D."/>
            <person name="Nagy L.G."/>
            <person name="Martin F.M."/>
        </authorList>
    </citation>
    <scope>NUCLEOTIDE SEQUENCE</scope>
    <source>
        <strain evidence="8">UH-Tt-Lm1</strain>
    </source>
</reference>